<dbReference type="Gene3D" id="3.30.160.250">
    <property type="match status" value="1"/>
</dbReference>
<dbReference type="PANTHER" id="PTHR34504:SF2">
    <property type="entry name" value="UPF0150 PROTEIN SSL0259"/>
    <property type="match status" value="1"/>
</dbReference>
<dbReference type="PANTHER" id="PTHR34504">
    <property type="entry name" value="ANTITOXIN HICB"/>
    <property type="match status" value="1"/>
</dbReference>
<gene>
    <name evidence="2" type="ORF">ASZ90_009350</name>
</gene>
<protein>
    <recommendedName>
        <fullName evidence="1">HicB-like antitoxin of toxin-antitoxin system domain-containing protein</fullName>
    </recommendedName>
</protein>
<accession>A0A0W8FJ80</accession>
<feature type="domain" description="HicB-like antitoxin of toxin-antitoxin system" evidence="1">
    <location>
        <begin position="6"/>
        <end position="63"/>
    </location>
</feature>
<dbReference type="AlphaFoldDB" id="A0A0W8FJ80"/>
<evidence type="ECO:0000313" key="2">
    <source>
        <dbReference type="EMBL" id="KUG20905.1"/>
    </source>
</evidence>
<reference evidence="2" key="1">
    <citation type="journal article" date="2015" name="Proc. Natl. Acad. Sci. U.S.A.">
        <title>Networks of energetic and metabolic interactions define dynamics in microbial communities.</title>
        <authorList>
            <person name="Embree M."/>
            <person name="Liu J.K."/>
            <person name="Al-Bassam M.M."/>
            <person name="Zengler K."/>
        </authorList>
    </citation>
    <scope>NUCLEOTIDE SEQUENCE</scope>
</reference>
<name>A0A0W8FJ80_9ZZZZ</name>
<dbReference type="InterPro" id="IPR035069">
    <property type="entry name" value="TTHA1013/TTHA0281-like"/>
</dbReference>
<dbReference type="PROSITE" id="PS51257">
    <property type="entry name" value="PROKAR_LIPOPROTEIN"/>
    <property type="match status" value="1"/>
</dbReference>
<evidence type="ECO:0000259" key="1">
    <source>
        <dbReference type="Pfam" id="PF15919"/>
    </source>
</evidence>
<dbReference type="Pfam" id="PF15919">
    <property type="entry name" value="HicB_lk_antitox"/>
    <property type="match status" value="1"/>
</dbReference>
<organism evidence="2">
    <name type="scientific">hydrocarbon metagenome</name>
    <dbReference type="NCBI Taxonomy" id="938273"/>
    <lineage>
        <taxon>unclassified sequences</taxon>
        <taxon>metagenomes</taxon>
        <taxon>ecological metagenomes</taxon>
    </lineage>
</organism>
<dbReference type="EMBL" id="LNQE01001129">
    <property type="protein sequence ID" value="KUG20905.1"/>
    <property type="molecule type" value="Genomic_DNA"/>
</dbReference>
<proteinExistence type="predicted"/>
<dbReference type="SUPFAM" id="SSF143100">
    <property type="entry name" value="TTHA1013/TTHA0281-like"/>
    <property type="match status" value="1"/>
</dbReference>
<dbReference type="InterPro" id="IPR031807">
    <property type="entry name" value="HicB-like"/>
</dbReference>
<sequence length="77" mass="8420">MKRLQYRILLRNEPEGGYTVIVPALSGCITYGKIVGEAIARAKEAIEVYVEDLREKGEKIPTGEGLLGNTLTVEVDA</sequence>
<comment type="caution">
    <text evidence="2">The sequence shown here is derived from an EMBL/GenBank/DDBJ whole genome shotgun (WGS) entry which is preliminary data.</text>
</comment>
<dbReference type="InterPro" id="IPR051404">
    <property type="entry name" value="TA_system_antitoxin"/>
</dbReference>